<feature type="compositionally biased region" description="Gly residues" evidence="1">
    <location>
        <begin position="18"/>
        <end position="28"/>
    </location>
</feature>
<gene>
    <name evidence="2" type="ORF">GCM10011610_44360</name>
</gene>
<feature type="compositionally biased region" description="Polar residues" evidence="1">
    <location>
        <begin position="1"/>
        <end position="11"/>
    </location>
</feature>
<feature type="compositionally biased region" description="Low complexity" evidence="1">
    <location>
        <begin position="51"/>
        <end position="65"/>
    </location>
</feature>
<feature type="region of interest" description="Disordered" evidence="1">
    <location>
        <begin position="46"/>
        <end position="65"/>
    </location>
</feature>
<evidence type="ECO:0000313" key="2">
    <source>
        <dbReference type="EMBL" id="GGN87754.1"/>
    </source>
</evidence>
<sequence>MITWNDLSYSLSPDGAVGPAGRGKGGTGATKSTWVTGLATIGVLSPGVEGSGTTAGTAATRYRAS</sequence>
<organism evidence="2 3">
    <name type="scientific">Nocardia rhizosphaerihabitans</name>
    <dbReference type="NCBI Taxonomy" id="1691570"/>
    <lineage>
        <taxon>Bacteria</taxon>
        <taxon>Bacillati</taxon>
        <taxon>Actinomycetota</taxon>
        <taxon>Actinomycetes</taxon>
        <taxon>Mycobacteriales</taxon>
        <taxon>Nocardiaceae</taxon>
        <taxon>Nocardia</taxon>
    </lineage>
</organism>
<accession>A0ABQ2KPQ1</accession>
<protein>
    <submittedName>
        <fullName evidence="2">Uncharacterized protein</fullName>
    </submittedName>
</protein>
<feature type="region of interest" description="Disordered" evidence="1">
    <location>
        <begin position="1"/>
        <end position="31"/>
    </location>
</feature>
<evidence type="ECO:0000256" key="1">
    <source>
        <dbReference type="SAM" id="MobiDB-lite"/>
    </source>
</evidence>
<keyword evidence="3" id="KW-1185">Reference proteome</keyword>
<dbReference type="Proteomes" id="UP000658127">
    <property type="component" value="Unassembled WGS sequence"/>
</dbReference>
<reference evidence="3" key="1">
    <citation type="journal article" date="2019" name="Int. J. Syst. Evol. Microbiol.">
        <title>The Global Catalogue of Microorganisms (GCM) 10K type strain sequencing project: providing services to taxonomists for standard genome sequencing and annotation.</title>
        <authorList>
            <consortium name="The Broad Institute Genomics Platform"/>
            <consortium name="The Broad Institute Genome Sequencing Center for Infectious Disease"/>
            <person name="Wu L."/>
            <person name="Ma J."/>
        </authorList>
    </citation>
    <scope>NUCLEOTIDE SEQUENCE [LARGE SCALE GENOMIC DNA]</scope>
    <source>
        <strain evidence="3">CGMCC 4.7329</strain>
    </source>
</reference>
<name>A0ABQ2KPQ1_9NOCA</name>
<evidence type="ECO:0000313" key="3">
    <source>
        <dbReference type="Proteomes" id="UP000658127"/>
    </source>
</evidence>
<comment type="caution">
    <text evidence="2">The sequence shown here is derived from an EMBL/GenBank/DDBJ whole genome shotgun (WGS) entry which is preliminary data.</text>
</comment>
<dbReference type="EMBL" id="BMNE01000005">
    <property type="protein sequence ID" value="GGN87754.1"/>
    <property type="molecule type" value="Genomic_DNA"/>
</dbReference>
<proteinExistence type="predicted"/>